<protein>
    <submittedName>
        <fullName evidence="2">Uncharacterized protein</fullName>
    </submittedName>
</protein>
<organism evidence="2 3">
    <name type="scientific">Polarella glacialis</name>
    <name type="common">Dinoflagellate</name>
    <dbReference type="NCBI Taxonomy" id="89957"/>
    <lineage>
        <taxon>Eukaryota</taxon>
        <taxon>Sar</taxon>
        <taxon>Alveolata</taxon>
        <taxon>Dinophyceae</taxon>
        <taxon>Suessiales</taxon>
        <taxon>Suessiaceae</taxon>
        <taxon>Polarella</taxon>
    </lineage>
</organism>
<proteinExistence type="predicted"/>
<evidence type="ECO:0000313" key="3">
    <source>
        <dbReference type="Proteomes" id="UP000654075"/>
    </source>
</evidence>
<keyword evidence="3" id="KW-1185">Reference proteome</keyword>
<reference evidence="2" key="1">
    <citation type="submission" date="2021-02" db="EMBL/GenBank/DDBJ databases">
        <authorList>
            <person name="Dougan E. K."/>
            <person name="Rhodes N."/>
            <person name="Thang M."/>
            <person name="Chan C."/>
        </authorList>
    </citation>
    <scope>NUCLEOTIDE SEQUENCE</scope>
</reference>
<dbReference type="AlphaFoldDB" id="A0A813EN62"/>
<dbReference type="Proteomes" id="UP000654075">
    <property type="component" value="Unassembled WGS sequence"/>
</dbReference>
<name>A0A813EN62_POLGL</name>
<evidence type="ECO:0000256" key="1">
    <source>
        <dbReference type="SAM" id="Phobius"/>
    </source>
</evidence>
<keyword evidence="1" id="KW-0812">Transmembrane</keyword>
<accession>A0A813EN62</accession>
<gene>
    <name evidence="2" type="ORF">PGLA1383_LOCUS18177</name>
</gene>
<keyword evidence="1" id="KW-0472">Membrane</keyword>
<feature type="transmembrane region" description="Helical" evidence="1">
    <location>
        <begin position="169"/>
        <end position="189"/>
    </location>
</feature>
<dbReference type="EMBL" id="CAJNNV010011526">
    <property type="protein sequence ID" value="CAE8599835.1"/>
    <property type="molecule type" value="Genomic_DNA"/>
</dbReference>
<evidence type="ECO:0000313" key="2">
    <source>
        <dbReference type="EMBL" id="CAE8599835.1"/>
    </source>
</evidence>
<comment type="caution">
    <text evidence="2">The sequence shown here is derived from an EMBL/GenBank/DDBJ whole genome shotgun (WGS) entry which is preliminary data.</text>
</comment>
<keyword evidence="1" id="KW-1133">Transmembrane helix</keyword>
<sequence length="212" mass="23343">MAGSAAVYQALKGVCRATRFLKKEGITGKSVTIRPYIIEDDFDGHFRSGSGKPGQRMIFHAKLTDTKEAKKMLKESVVRNIWVHGLARAIEAWVQDPKKEGRVLIPCELGSAGANQALKAIAMLNQFLTKDAPGKIVTIQPEILEDENVRGQKIGRMCLHALYQDEEDFVVVVAANVIVIIVVVVIVVVDEEDNHNDDTNNNNSNHLGLCVI</sequence>